<comment type="caution">
    <text evidence="1">The sequence shown here is derived from an EMBL/GenBank/DDBJ whole genome shotgun (WGS) entry which is preliminary data.</text>
</comment>
<dbReference type="EMBL" id="JBHSQN010000002">
    <property type="protein sequence ID" value="MFC6010432.1"/>
    <property type="molecule type" value="Genomic_DNA"/>
</dbReference>
<evidence type="ECO:0000313" key="1">
    <source>
        <dbReference type="EMBL" id="MFC6010432.1"/>
    </source>
</evidence>
<name>A0ABW1JNI4_9NOCA</name>
<organism evidence="1 2">
    <name type="scientific">Nocardia lasii</name>
    <dbReference type="NCBI Taxonomy" id="1616107"/>
    <lineage>
        <taxon>Bacteria</taxon>
        <taxon>Bacillati</taxon>
        <taxon>Actinomycetota</taxon>
        <taxon>Actinomycetes</taxon>
        <taxon>Mycobacteriales</taxon>
        <taxon>Nocardiaceae</taxon>
        <taxon>Nocardia</taxon>
    </lineage>
</organism>
<keyword evidence="2" id="KW-1185">Reference proteome</keyword>
<proteinExistence type="predicted"/>
<gene>
    <name evidence="1" type="ORF">ACFP3H_05165</name>
</gene>
<dbReference type="RefSeq" id="WP_378600341.1">
    <property type="nucleotide sequence ID" value="NZ_JBHSQN010000002.1"/>
</dbReference>
<accession>A0ABW1JNI4</accession>
<sequence length="107" mass="11190">MTMHVRKAVVTTGMILAVVGGVVGCGEVEKAVNRGGDTKCSEYTKQDADKKDTTVTKYLEEDGGENNPPNQNTIDLAVAAIDLMCGAQANPDTPIRDADLAGIVAPK</sequence>
<dbReference type="PROSITE" id="PS51257">
    <property type="entry name" value="PROKAR_LIPOPROTEIN"/>
    <property type="match status" value="1"/>
</dbReference>
<evidence type="ECO:0008006" key="3">
    <source>
        <dbReference type="Google" id="ProtNLM"/>
    </source>
</evidence>
<dbReference type="Proteomes" id="UP001596223">
    <property type="component" value="Unassembled WGS sequence"/>
</dbReference>
<protein>
    <recommendedName>
        <fullName evidence="3">Acid stress chaperone HdeA</fullName>
    </recommendedName>
</protein>
<evidence type="ECO:0000313" key="2">
    <source>
        <dbReference type="Proteomes" id="UP001596223"/>
    </source>
</evidence>
<reference evidence="2" key="1">
    <citation type="journal article" date="2019" name="Int. J. Syst. Evol. Microbiol.">
        <title>The Global Catalogue of Microorganisms (GCM) 10K type strain sequencing project: providing services to taxonomists for standard genome sequencing and annotation.</title>
        <authorList>
            <consortium name="The Broad Institute Genomics Platform"/>
            <consortium name="The Broad Institute Genome Sequencing Center for Infectious Disease"/>
            <person name="Wu L."/>
            <person name="Ma J."/>
        </authorList>
    </citation>
    <scope>NUCLEOTIDE SEQUENCE [LARGE SCALE GENOMIC DNA]</scope>
    <source>
        <strain evidence="2">CCUG 36956</strain>
    </source>
</reference>